<reference evidence="1 2" key="2">
    <citation type="journal article" date="2012" name="PLoS Pathog.">
        <title>Diverse lifestyles and strategies of plant pathogenesis encoded in the genomes of eighteen Dothideomycetes fungi.</title>
        <authorList>
            <person name="Ohm R.A."/>
            <person name="Feau N."/>
            <person name="Henrissat B."/>
            <person name="Schoch C.L."/>
            <person name="Horwitz B.A."/>
            <person name="Barry K.W."/>
            <person name="Condon B.J."/>
            <person name="Copeland A.C."/>
            <person name="Dhillon B."/>
            <person name="Glaser F."/>
            <person name="Hesse C.N."/>
            <person name="Kosti I."/>
            <person name="LaButti K."/>
            <person name="Lindquist E.A."/>
            <person name="Lucas S."/>
            <person name="Salamov A.A."/>
            <person name="Bradshaw R.E."/>
            <person name="Ciuffetti L."/>
            <person name="Hamelin R.C."/>
            <person name="Kema G.H.J."/>
            <person name="Lawrence C."/>
            <person name="Scott J.A."/>
            <person name="Spatafora J.W."/>
            <person name="Turgeon B.G."/>
            <person name="de Wit P.J.G.M."/>
            <person name="Zhong S."/>
            <person name="Goodwin S.B."/>
            <person name="Grigoriev I.V."/>
        </authorList>
    </citation>
    <scope>NUCLEOTIDE SEQUENCE [LARGE SCALE GENOMIC DNA]</scope>
    <source>
        <strain evidence="2">NZE10 / CBS 128990</strain>
    </source>
</reference>
<name>N1Q2B6_DOTSN</name>
<gene>
    <name evidence="1" type="ORF">DOTSEDRAFT_68594</name>
</gene>
<organism evidence="1 2">
    <name type="scientific">Dothistroma septosporum (strain NZE10 / CBS 128990)</name>
    <name type="common">Red band needle blight fungus</name>
    <name type="synonym">Mycosphaerella pini</name>
    <dbReference type="NCBI Taxonomy" id="675120"/>
    <lineage>
        <taxon>Eukaryota</taxon>
        <taxon>Fungi</taxon>
        <taxon>Dikarya</taxon>
        <taxon>Ascomycota</taxon>
        <taxon>Pezizomycotina</taxon>
        <taxon>Dothideomycetes</taxon>
        <taxon>Dothideomycetidae</taxon>
        <taxon>Mycosphaerellales</taxon>
        <taxon>Mycosphaerellaceae</taxon>
        <taxon>Dothistroma</taxon>
    </lineage>
</organism>
<proteinExistence type="predicted"/>
<dbReference type="Proteomes" id="UP000016933">
    <property type="component" value="Unassembled WGS sequence"/>
</dbReference>
<dbReference type="EMBL" id="KB446535">
    <property type="protein sequence ID" value="EME49852.1"/>
    <property type="molecule type" value="Genomic_DNA"/>
</dbReference>
<reference evidence="2" key="1">
    <citation type="journal article" date="2012" name="PLoS Genet.">
        <title>The genomes of the fungal plant pathogens Cladosporium fulvum and Dothistroma septosporum reveal adaptation to different hosts and lifestyles but also signatures of common ancestry.</title>
        <authorList>
            <person name="de Wit P.J.G.M."/>
            <person name="van der Burgt A."/>
            <person name="Oekmen B."/>
            <person name="Stergiopoulos I."/>
            <person name="Abd-Elsalam K.A."/>
            <person name="Aerts A.L."/>
            <person name="Bahkali A.H."/>
            <person name="Beenen H.G."/>
            <person name="Chettri P."/>
            <person name="Cox M.P."/>
            <person name="Datema E."/>
            <person name="de Vries R.P."/>
            <person name="Dhillon B."/>
            <person name="Ganley A.R."/>
            <person name="Griffiths S.A."/>
            <person name="Guo Y."/>
            <person name="Hamelin R.C."/>
            <person name="Henrissat B."/>
            <person name="Kabir M.S."/>
            <person name="Jashni M.K."/>
            <person name="Kema G."/>
            <person name="Klaubauf S."/>
            <person name="Lapidus A."/>
            <person name="Levasseur A."/>
            <person name="Lindquist E."/>
            <person name="Mehrabi R."/>
            <person name="Ohm R.A."/>
            <person name="Owen T.J."/>
            <person name="Salamov A."/>
            <person name="Schwelm A."/>
            <person name="Schijlen E."/>
            <person name="Sun H."/>
            <person name="van den Burg H.A."/>
            <person name="van Ham R.C.H.J."/>
            <person name="Zhang S."/>
            <person name="Goodwin S.B."/>
            <person name="Grigoriev I.V."/>
            <person name="Collemare J."/>
            <person name="Bradshaw R.E."/>
        </authorList>
    </citation>
    <scope>NUCLEOTIDE SEQUENCE [LARGE SCALE GENOMIC DNA]</scope>
    <source>
        <strain evidence="2">NZE10 / CBS 128990</strain>
    </source>
</reference>
<keyword evidence="2" id="KW-1185">Reference proteome</keyword>
<sequence length="66" mass="7462">MRDDERAQKGAWLMRPDADEAPREHLWSRASRHGCFSVAERTNRAQDVSVPCWIHSGPFPATSRGA</sequence>
<accession>N1Q2B6</accession>
<dbReference type="HOGENOM" id="CLU_2831167_0_0_1"/>
<evidence type="ECO:0000313" key="1">
    <source>
        <dbReference type="EMBL" id="EME49852.1"/>
    </source>
</evidence>
<dbReference type="AlphaFoldDB" id="N1Q2B6"/>
<protein>
    <submittedName>
        <fullName evidence="1">Uncharacterized protein</fullName>
    </submittedName>
</protein>
<evidence type="ECO:0000313" key="2">
    <source>
        <dbReference type="Proteomes" id="UP000016933"/>
    </source>
</evidence>